<protein>
    <recommendedName>
        <fullName evidence="1">non-specific serine/threonine protein kinase</fullName>
        <ecNumber evidence="1">2.7.11.1</ecNumber>
    </recommendedName>
</protein>
<dbReference type="InterPro" id="IPR000719">
    <property type="entry name" value="Prot_kinase_dom"/>
</dbReference>
<evidence type="ECO:0000259" key="12">
    <source>
        <dbReference type="PROSITE" id="PS50011"/>
    </source>
</evidence>
<dbReference type="PROSITE" id="PS50011">
    <property type="entry name" value="PROTEIN_KINASE_DOM"/>
    <property type="match status" value="1"/>
</dbReference>
<name>A0A1Y1VED6_9FUNG</name>
<dbReference type="PANTHER" id="PTHR47634">
    <property type="entry name" value="PROTEIN KINASE DOMAIN-CONTAINING PROTEIN-RELATED"/>
    <property type="match status" value="1"/>
</dbReference>
<dbReference type="FunFam" id="3.30.200.20:FF:000076">
    <property type="entry name" value="CMGC/SRPK protein kinase"/>
    <property type="match status" value="1"/>
</dbReference>
<dbReference type="EMBL" id="MCFH01000013">
    <property type="protein sequence ID" value="ORX53464.1"/>
    <property type="molecule type" value="Genomic_DNA"/>
</dbReference>
<feature type="region of interest" description="Disordered" evidence="11">
    <location>
        <begin position="258"/>
        <end position="277"/>
    </location>
</feature>
<dbReference type="GO" id="GO:0000245">
    <property type="term" value="P:spliceosomal complex assembly"/>
    <property type="evidence" value="ECO:0007669"/>
    <property type="project" value="TreeGrafter"/>
</dbReference>
<keyword evidence="5 13" id="KW-0418">Kinase</keyword>
<dbReference type="InterPro" id="IPR008271">
    <property type="entry name" value="Ser/Thr_kinase_AS"/>
</dbReference>
<keyword evidence="10" id="KW-0175">Coiled coil</keyword>
<dbReference type="Gene3D" id="1.10.510.10">
    <property type="entry name" value="Transferase(Phosphotransferase) domain 1"/>
    <property type="match status" value="2"/>
</dbReference>
<dbReference type="PANTHER" id="PTHR47634:SF9">
    <property type="entry name" value="PROTEIN KINASE DOMAIN-CONTAINING PROTEIN-RELATED"/>
    <property type="match status" value="1"/>
</dbReference>
<feature type="compositionally biased region" description="Basic and acidic residues" evidence="11">
    <location>
        <begin position="78"/>
        <end position="100"/>
    </location>
</feature>
<dbReference type="Gene3D" id="3.30.200.20">
    <property type="entry name" value="Phosphorylase Kinase, domain 1"/>
    <property type="match status" value="1"/>
</dbReference>
<feature type="region of interest" description="Disordered" evidence="11">
    <location>
        <begin position="205"/>
        <end position="245"/>
    </location>
</feature>
<feature type="compositionally biased region" description="Acidic residues" evidence="11">
    <location>
        <begin position="258"/>
        <end position="273"/>
    </location>
</feature>
<dbReference type="FunFam" id="1.10.510.10:FF:000409">
    <property type="entry name" value="CMGC/SRPK protein kinase"/>
    <property type="match status" value="1"/>
</dbReference>
<evidence type="ECO:0000313" key="13">
    <source>
        <dbReference type="EMBL" id="ORX53464.1"/>
    </source>
</evidence>
<feature type="compositionally biased region" description="Low complexity" evidence="11">
    <location>
        <begin position="130"/>
        <end position="141"/>
    </location>
</feature>
<dbReference type="InterPro" id="IPR051334">
    <property type="entry name" value="SRPK"/>
</dbReference>
<evidence type="ECO:0000256" key="7">
    <source>
        <dbReference type="ARBA" id="ARBA00047899"/>
    </source>
</evidence>
<dbReference type="SMART" id="SM00220">
    <property type="entry name" value="S_TKc"/>
    <property type="match status" value="1"/>
</dbReference>
<dbReference type="SUPFAM" id="SSF56112">
    <property type="entry name" value="Protein kinase-like (PK-like)"/>
    <property type="match status" value="1"/>
</dbReference>
<reference evidence="13 14" key="1">
    <citation type="submission" date="2016-08" db="EMBL/GenBank/DDBJ databases">
        <title>Genomes of anaerobic fungi encode conserved fungal cellulosomes for biomass hydrolysis.</title>
        <authorList>
            <consortium name="DOE Joint Genome Institute"/>
            <person name="Haitjema C.H."/>
            <person name="Gilmore S.P."/>
            <person name="Henske J.K."/>
            <person name="Solomon K.V."/>
            <person name="De Groot R."/>
            <person name="Kuo A."/>
            <person name="Mondo S.J."/>
            <person name="Salamov A.A."/>
            <person name="Labutti K."/>
            <person name="Zhao Z."/>
            <person name="Chiniquy J."/>
            <person name="Barry K."/>
            <person name="Brewer H.M."/>
            <person name="Purvine S.O."/>
            <person name="Wright A.T."/>
            <person name="Boxma B."/>
            <person name="Van Alen T."/>
            <person name="Hackstein J.H."/>
            <person name="Baker S.E."/>
            <person name="Grigoriev I.V."/>
            <person name="O'Malley M.A."/>
        </authorList>
    </citation>
    <scope>NUCLEOTIDE SEQUENCE [LARGE SCALE GENOMIC DNA]</scope>
    <source>
        <strain evidence="14">finn</strain>
    </source>
</reference>
<keyword evidence="2" id="KW-0723">Serine/threonine-protein kinase</keyword>
<feature type="region of interest" description="Disordered" evidence="11">
    <location>
        <begin position="743"/>
        <end position="770"/>
    </location>
</feature>
<evidence type="ECO:0000313" key="14">
    <source>
        <dbReference type="Proteomes" id="UP000193719"/>
    </source>
</evidence>
<dbReference type="CDD" id="cd14136">
    <property type="entry name" value="STKc_SRPK"/>
    <property type="match status" value="1"/>
</dbReference>
<keyword evidence="3" id="KW-0808">Transferase</keyword>
<dbReference type="Pfam" id="PF00069">
    <property type="entry name" value="Pkinase"/>
    <property type="match status" value="2"/>
</dbReference>
<organism evidence="13 14">
    <name type="scientific">Piromyces finnis</name>
    <dbReference type="NCBI Taxonomy" id="1754191"/>
    <lineage>
        <taxon>Eukaryota</taxon>
        <taxon>Fungi</taxon>
        <taxon>Fungi incertae sedis</taxon>
        <taxon>Chytridiomycota</taxon>
        <taxon>Chytridiomycota incertae sedis</taxon>
        <taxon>Neocallimastigomycetes</taxon>
        <taxon>Neocallimastigales</taxon>
        <taxon>Neocallimastigaceae</taxon>
        <taxon>Piromyces</taxon>
    </lineage>
</organism>
<dbReference type="AlphaFoldDB" id="A0A1Y1VED6"/>
<evidence type="ECO:0000256" key="9">
    <source>
        <dbReference type="PROSITE-ProRule" id="PRU10141"/>
    </source>
</evidence>
<evidence type="ECO:0000256" key="2">
    <source>
        <dbReference type="ARBA" id="ARBA00022527"/>
    </source>
</evidence>
<feature type="domain" description="Protein kinase" evidence="12">
    <location>
        <begin position="294"/>
        <end position="736"/>
    </location>
</feature>
<comment type="caution">
    <text evidence="13">The sequence shown here is derived from an EMBL/GenBank/DDBJ whole genome shotgun (WGS) entry which is preliminary data.</text>
</comment>
<feature type="binding site" evidence="9">
    <location>
        <position position="323"/>
    </location>
    <ligand>
        <name>ATP</name>
        <dbReference type="ChEBI" id="CHEBI:30616"/>
    </ligand>
</feature>
<comment type="catalytic activity">
    <reaction evidence="8">
        <text>L-seryl-[protein] + ATP = O-phospho-L-seryl-[protein] + ADP + H(+)</text>
        <dbReference type="Rhea" id="RHEA:17989"/>
        <dbReference type="Rhea" id="RHEA-COMP:9863"/>
        <dbReference type="Rhea" id="RHEA-COMP:11604"/>
        <dbReference type="ChEBI" id="CHEBI:15378"/>
        <dbReference type="ChEBI" id="CHEBI:29999"/>
        <dbReference type="ChEBI" id="CHEBI:30616"/>
        <dbReference type="ChEBI" id="CHEBI:83421"/>
        <dbReference type="ChEBI" id="CHEBI:456216"/>
        <dbReference type="EC" id="2.7.11.1"/>
    </reaction>
</comment>
<keyword evidence="6 9" id="KW-0067">ATP-binding</keyword>
<feature type="region of interest" description="Disordered" evidence="11">
    <location>
        <begin position="1"/>
        <end position="163"/>
    </location>
</feature>
<evidence type="ECO:0000256" key="10">
    <source>
        <dbReference type="SAM" id="Coils"/>
    </source>
</evidence>
<evidence type="ECO:0000256" key="8">
    <source>
        <dbReference type="ARBA" id="ARBA00048679"/>
    </source>
</evidence>
<sequence>MSSQTLAAIKKAKAANKKKRKSKQQLKGVKQTPKPNNKKLSKTKSKENLKSSKSSVANSSGSNLETIPENGGANIPENNKEDENKQVEIKENDIEQKPENIEEETKENSKEKPKEIKIILDNKSTENEQNEQQQNDNSETTNNKEKEKNDLLAPAIPSTPTNTIKMSNNIVYLDQSKASKRTSFIQTVEELNKEMLEFSLNEGSYSVDSYSKDGSSIDDKEQPGSTVSSINGKGGNSSKGSVDGSYLIKEPDEIYYDDDDEDEEFSEEEEDPEDYCKGGYHPVNIGDKFSEGRYTILRKLGWGHFSTVWLARDDMLKKFVALKIVKSAQHYTETALDEIKLLEKVVVANRSSPNRQCVVELLDWFEHKGPNGTHICMTFEVLGPNLLTLIRQYRHRGIPIHIVKRITKQILMGLDYLHRECNIIHTDLKPENVLIVINVNELVRPLFESYRSILAEEKAALSIDSSSSTDPNKIQIPPYPPNLTKNQKKKWKQRYLKQCAKLAKLQEENEEILNTLKIIDEEESGSKNSKDEDEDIEAAADALAAADLSKADLNKFASLPRKKVKGYKKRDEKIRIKLADLGNACWTDHHFTTDIQTRQYRSPEAILGAKYGPNTDMWSVGCMVFELLTGDYLFDPQPGSRYTKDDDHIAQIIELLGRFPRYLALSGKYSSEIFNRQGELRNIHKLRLWKLTDVLYEKYHFSRQESEEIGDFILPMIEINPDRRASAQDMLEHPWIKDIDLDDDKDLSGYSEVTTESEDSQDEYGPGTAVKRRSMAISANDW</sequence>
<dbReference type="InterPro" id="IPR011009">
    <property type="entry name" value="Kinase-like_dom_sf"/>
</dbReference>
<dbReference type="GO" id="GO:0050684">
    <property type="term" value="P:regulation of mRNA processing"/>
    <property type="evidence" value="ECO:0007669"/>
    <property type="project" value="TreeGrafter"/>
</dbReference>
<gene>
    <name evidence="13" type="ORF">BCR36DRAFT_369131</name>
</gene>
<dbReference type="InterPro" id="IPR017441">
    <property type="entry name" value="Protein_kinase_ATP_BS"/>
</dbReference>
<dbReference type="Proteomes" id="UP000193719">
    <property type="component" value="Unassembled WGS sequence"/>
</dbReference>
<evidence type="ECO:0000256" key="11">
    <source>
        <dbReference type="SAM" id="MobiDB-lite"/>
    </source>
</evidence>
<evidence type="ECO:0000256" key="6">
    <source>
        <dbReference type="ARBA" id="ARBA00022840"/>
    </source>
</evidence>
<evidence type="ECO:0000256" key="5">
    <source>
        <dbReference type="ARBA" id="ARBA00022777"/>
    </source>
</evidence>
<keyword evidence="4 9" id="KW-0547">Nucleotide-binding</keyword>
<dbReference type="GO" id="GO:0005524">
    <property type="term" value="F:ATP binding"/>
    <property type="evidence" value="ECO:0007669"/>
    <property type="project" value="UniProtKB-UniRule"/>
</dbReference>
<evidence type="ECO:0000256" key="1">
    <source>
        <dbReference type="ARBA" id="ARBA00012513"/>
    </source>
</evidence>
<feature type="compositionally biased region" description="Low complexity" evidence="11">
    <location>
        <begin position="25"/>
        <end position="35"/>
    </location>
</feature>
<feature type="compositionally biased region" description="Basic and acidic residues" evidence="11">
    <location>
        <begin position="106"/>
        <end position="126"/>
    </location>
</feature>
<feature type="region of interest" description="Disordered" evidence="11">
    <location>
        <begin position="464"/>
        <end position="487"/>
    </location>
</feature>
<keyword evidence="14" id="KW-1185">Reference proteome</keyword>
<feature type="compositionally biased region" description="Low complexity" evidence="11">
    <location>
        <begin position="51"/>
        <end position="62"/>
    </location>
</feature>
<feature type="coiled-coil region" evidence="10">
    <location>
        <begin position="488"/>
        <end position="522"/>
    </location>
</feature>
<dbReference type="OrthoDB" id="2649at2759"/>
<feature type="compositionally biased region" description="Polar residues" evidence="11">
    <location>
        <begin position="205"/>
        <end position="214"/>
    </location>
</feature>
<dbReference type="PROSITE" id="PS00108">
    <property type="entry name" value="PROTEIN_KINASE_ST"/>
    <property type="match status" value="1"/>
</dbReference>
<dbReference type="GO" id="GO:0005737">
    <property type="term" value="C:cytoplasm"/>
    <property type="evidence" value="ECO:0007669"/>
    <property type="project" value="TreeGrafter"/>
</dbReference>
<dbReference type="STRING" id="1754191.A0A1Y1VED6"/>
<accession>A0A1Y1VED6</accession>
<evidence type="ECO:0000256" key="3">
    <source>
        <dbReference type="ARBA" id="ARBA00022679"/>
    </source>
</evidence>
<dbReference type="GO" id="GO:0004674">
    <property type="term" value="F:protein serine/threonine kinase activity"/>
    <property type="evidence" value="ECO:0007669"/>
    <property type="project" value="UniProtKB-KW"/>
</dbReference>
<reference evidence="13 14" key="2">
    <citation type="submission" date="2016-08" db="EMBL/GenBank/DDBJ databases">
        <title>Pervasive Adenine N6-methylation of Active Genes in Fungi.</title>
        <authorList>
            <consortium name="DOE Joint Genome Institute"/>
            <person name="Mondo S.J."/>
            <person name="Dannebaum R.O."/>
            <person name="Kuo R.C."/>
            <person name="Labutti K."/>
            <person name="Haridas S."/>
            <person name="Kuo A."/>
            <person name="Salamov A."/>
            <person name="Ahrendt S.R."/>
            <person name="Lipzen A."/>
            <person name="Sullivan W."/>
            <person name="Andreopoulos W.B."/>
            <person name="Clum A."/>
            <person name="Lindquist E."/>
            <person name="Daum C."/>
            <person name="Ramamoorthy G.K."/>
            <person name="Gryganskyi A."/>
            <person name="Culley D."/>
            <person name="Magnuson J.K."/>
            <person name="James T.Y."/>
            <person name="O'Malley M.A."/>
            <person name="Stajich J.E."/>
            <person name="Spatafora J.W."/>
            <person name="Visel A."/>
            <person name="Grigoriev I.V."/>
        </authorList>
    </citation>
    <scope>NUCLEOTIDE SEQUENCE [LARGE SCALE GENOMIC DNA]</scope>
    <source>
        <strain evidence="14">finn</strain>
    </source>
</reference>
<feature type="compositionally biased region" description="Basic residues" evidence="11">
    <location>
        <begin position="10"/>
        <end position="24"/>
    </location>
</feature>
<dbReference type="PROSITE" id="PS00107">
    <property type="entry name" value="PROTEIN_KINASE_ATP"/>
    <property type="match status" value="1"/>
</dbReference>
<comment type="catalytic activity">
    <reaction evidence="7">
        <text>L-threonyl-[protein] + ATP = O-phospho-L-threonyl-[protein] + ADP + H(+)</text>
        <dbReference type="Rhea" id="RHEA:46608"/>
        <dbReference type="Rhea" id="RHEA-COMP:11060"/>
        <dbReference type="Rhea" id="RHEA-COMP:11605"/>
        <dbReference type="ChEBI" id="CHEBI:15378"/>
        <dbReference type="ChEBI" id="CHEBI:30013"/>
        <dbReference type="ChEBI" id="CHEBI:30616"/>
        <dbReference type="ChEBI" id="CHEBI:61977"/>
        <dbReference type="ChEBI" id="CHEBI:456216"/>
        <dbReference type="EC" id="2.7.11.1"/>
    </reaction>
</comment>
<dbReference type="GO" id="GO:0005634">
    <property type="term" value="C:nucleus"/>
    <property type="evidence" value="ECO:0007669"/>
    <property type="project" value="TreeGrafter"/>
</dbReference>
<evidence type="ECO:0000256" key="4">
    <source>
        <dbReference type="ARBA" id="ARBA00022741"/>
    </source>
</evidence>
<proteinExistence type="predicted"/>
<dbReference type="EC" id="2.7.11.1" evidence="1"/>